<reference evidence="12 13" key="1">
    <citation type="journal article" date="2012" name="PLoS Pathog.">
        <title>Diverse lifestyles and strategies of plant pathogenesis encoded in the genomes of eighteen Dothideomycetes fungi.</title>
        <authorList>
            <person name="Ohm R.A."/>
            <person name="Feau N."/>
            <person name="Henrissat B."/>
            <person name="Schoch C.L."/>
            <person name="Horwitz B.A."/>
            <person name="Barry K.W."/>
            <person name="Condon B.J."/>
            <person name="Copeland A.C."/>
            <person name="Dhillon B."/>
            <person name="Glaser F."/>
            <person name="Hesse C.N."/>
            <person name="Kosti I."/>
            <person name="LaButti K."/>
            <person name="Lindquist E.A."/>
            <person name="Lucas S."/>
            <person name="Salamov A.A."/>
            <person name="Bradshaw R.E."/>
            <person name="Ciuffetti L."/>
            <person name="Hamelin R.C."/>
            <person name="Kema G.H.J."/>
            <person name="Lawrence C."/>
            <person name="Scott J.A."/>
            <person name="Spatafora J.W."/>
            <person name="Turgeon B.G."/>
            <person name="de Wit P.J.G.M."/>
            <person name="Zhong S."/>
            <person name="Goodwin S.B."/>
            <person name="Grigoriev I.V."/>
        </authorList>
    </citation>
    <scope>NUCLEOTIDE SEQUENCE [LARGE SCALE GENOMIC DNA]</scope>
    <source>
        <strain evidence="12 13">UAMH 10762</strain>
    </source>
</reference>
<dbReference type="Pfam" id="PF05129">
    <property type="entry name" value="Zn_ribbon_Elf1"/>
    <property type="match status" value="1"/>
</dbReference>
<dbReference type="GO" id="GO:0000993">
    <property type="term" value="F:RNA polymerase II complex binding"/>
    <property type="evidence" value="ECO:0007669"/>
    <property type="project" value="TreeGrafter"/>
</dbReference>
<dbReference type="AlphaFoldDB" id="M2NEM9"/>
<comment type="subcellular location">
    <subcellularLocation>
        <location evidence="2 10">Nucleus</location>
    </subcellularLocation>
</comment>
<feature type="compositionally biased region" description="Basic and acidic residues" evidence="11">
    <location>
        <begin position="118"/>
        <end position="128"/>
    </location>
</feature>
<evidence type="ECO:0000313" key="12">
    <source>
        <dbReference type="EMBL" id="EMC97420.1"/>
    </source>
</evidence>
<dbReference type="GeneID" id="19111983"/>
<dbReference type="RefSeq" id="XP_007675257.1">
    <property type="nucleotide sequence ID" value="XM_007677067.1"/>
</dbReference>
<organism evidence="12 13">
    <name type="scientific">Baudoinia panamericana (strain UAMH 10762)</name>
    <name type="common">Angels' share fungus</name>
    <name type="synonym">Baudoinia compniacensis (strain UAMH 10762)</name>
    <dbReference type="NCBI Taxonomy" id="717646"/>
    <lineage>
        <taxon>Eukaryota</taxon>
        <taxon>Fungi</taxon>
        <taxon>Dikarya</taxon>
        <taxon>Ascomycota</taxon>
        <taxon>Pezizomycotina</taxon>
        <taxon>Dothideomycetes</taxon>
        <taxon>Dothideomycetidae</taxon>
        <taxon>Mycosphaerellales</taxon>
        <taxon>Teratosphaeriaceae</taxon>
        <taxon>Baudoinia</taxon>
    </lineage>
</organism>
<feature type="non-terminal residue" evidence="12">
    <location>
        <position position="141"/>
    </location>
</feature>
<proteinExistence type="inferred from homology"/>
<evidence type="ECO:0000256" key="4">
    <source>
        <dbReference type="ARBA" id="ARBA00022723"/>
    </source>
</evidence>
<dbReference type="KEGG" id="bcom:BAUCODRAFT_33135"/>
<dbReference type="Gene3D" id="2.20.25.190">
    <property type="match status" value="1"/>
</dbReference>
<dbReference type="HOGENOM" id="CLU_105983_0_0_1"/>
<comment type="function">
    <text evidence="1 10">Transcription elongation factor implicated in the maintenance of proper chromatin structure in actively transcribed regions.</text>
</comment>
<dbReference type="GO" id="GO:0008270">
    <property type="term" value="F:zinc ion binding"/>
    <property type="evidence" value="ECO:0007669"/>
    <property type="project" value="UniProtKB-KW"/>
</dbReference>
<dbReference type="PANTHER" id="PTHR20934:SF0">
    <property type="entry name" value="TRANSCRIPTION ELONGATION FACTOR 1 HOMOLOG"/>
    <property type="match status" value="1"/>
</dbReference>
<dbReference type="InterPro" id="IPR007808">
    <property type="entry name" value="Elf1"/>
</dbReference>
<keyword evidence="4 10" id="KW-0479">Metal-binding</keyword>
<gene>
    <name evidence="12" type="ORF">BAUCODRAFT_33135</name>
</gene>
<keyword evidence="9 10" id="KW-0539">Nucleus</keyword>
<evidence type="ECO:0000256" key="8">
    <source>
        <dbReference type="ARBA" id="ARBA00023163"/>
    </source>
</evidence>
<evidence type="ECO:0000256" key="9">
    <source>
        <dbReference type="ARBA" id="ARBA00023242"/>
    </source>
</evidence>
<keyword evidence="13" id="KW-1185">Reference proteome</keyword>
<feature type="region of interest" description="Disordered" evidence="11">
    <location>
        <begin position="87"/>
        <end position="141"/>
    </location>
</feature>
<evidence type="ECO:0000256" key="2">
    <source>
        <dbReference type="ARBA" id="ARBA00004123"/>
    </source>
</evidence>
<keyword evidence="6 10" id="KW-0862">Zinc</keyword>
<name>M2NEM9_BAUPA</name>
<dbReference type="SUPFAM" id="SSF57783">
    <property type="entry name" value="Zinc beta-ribbon"/>
    <property type="match status" value="1"/>
</dbReference>
<evidence type="ECO:0000256" key="1">
    <source>
        <dbReference type="ARBA" id="ARBA00003357"/>
    </source>
</evidence>
<dbReference type="FunFam" id="2.20.25.190:FF:000001">
    <property type="entry name" value="Transcription elongation factor 1 homolog"/>
    <property type="match status" value="1"/>
</dbReference>
<dbReference type="InterPro" id="IPR038567">
    <property type="entry name" value="T_Elf1_sf"/>
</dbReference>
<evidence type="ECO:0000256" key="6">
    <source>
        <dbReference type="ARBA" id="ARBA00022833"/>
    </source>
</evidence>
<dbReference type="Proteomes" id="UP000011761">
    <property type="component" value="Unassembled WGS sequence"/>
</dbReference>
<evidence type="ECO:0000256" key="11">
    <source>
        <dbReference type="SAM" id="MobiDB-lite"/>
    </source>
</evidence>
<dbReference type="GO" id="GO:0008023">
    <property type="term" value="C:transcription elongation factor complex"/>
    <property type="evidence" value="ECO:0007669"/>
    <property type="project" value="TreeGrafter"/>
</dbReference>
<evidence type="ECO:0000256" key="5">
    <source>
        <dbReference type="ARBA" id="ARBA00022771"/>
    </source>
</evidence>
<evidence type="ECO:0000256" key="3">
    <source>
        <dbReference type="ARBA" id="ARBA00009730"/>
    </source>
</evidence>
<dbReference type="eggNOG" id="KOG3214">
    <property type="taxonomic scope" value="Eukaryota"/>
</dbReference>
<dbReference type="GO" id="GO:0006368">
    <property type="term" value="P:transcription elongation by RNA polymerase II"/>
    <property type="evidence" value="ECO:0007669"/>
    <property type="project" value="TreeGrafter"/>
</dbReference>
<keyword evidence="8 10" id="KW-0804">Transcription</keyword>
<dbReference type="OMA" id="CLDANKK"/>
<keyword evidence="5 10" id="KW-0863">Zinc-finger</keyword>
<evidence type="ECO:0000256" key="7">
    <source>
        <dbReference type="ARBA" id="ARBA00023015"/>
    </source>
</evidence>
<feature type="compositionally biased region" description="Acidic residues" evidence="11">
    <location>
        <begin position="129"/>
        <end position="141"/>
    </location>
</feature>
<dbReference type="OrthoDB" id="445983at2759"/>
<dbReference type="EMBL" id="KB445554">
    <property type="protein sequence ID" value="EMC97420.1"/>
    <property type="molecule type" value="Genomic_DNA"/>
</dbReference>
<dbReference type="PANTHER" id="PTHR20934">
    <property type="entry name" value="TRANSCRIPTION ELONGATION FACTOR 1 HOMOLOG"/>
    <property type="match status" value="1"/>
</dbReference>
<accession>M2NEM9</accession>
<comment type="similarity">
    <text evidence="3 10">Belongs to the ELOF1 family.</text>
</comment>
<dbReference type="STRING" id="717646.M2NEM9"/>
<evidence type="ECO:0000313" key="13">
    <source>
        <dbReference type="Proteomes" id="UP000011761"/>
    </source>
</evidence>
<evidence type="ECO:0000256" key="10">
    <source>
        <dbReference type="RuleBase" id="RU364033"/>
    </source>
</evidence>
<keyword evidence="7 10" id="KW-0805">Transcription regulation</keyword>
<protein>
    <recommendedName>
        <fullName evidence="10">Transcription elongation factor 1 homolog</fullName>
    </recommendedName>
</protein>
<sequence length="141" mass="15341">MGKRKKSSRKPTGPKKREPLATSFKCVFCSNETSVTVAIDKKTHIGTLNCRACGQNYQSVSDMKALMAPVDVYYEWIDACEEVAKDTAAADNPAMPPSSMPRAQRAAGVRNGAAPGEKMTEEDARFIDDTDDVDAEAEYAD</sequence>